<dbReference type="Pfam" id="PF25056">
    <property type="entry name" value="DUF7793"/>
    <property type="match status" value="1"/>
</dbReference>
<dbReference type="RefSeq" id="WP_317490959.1">
    <property type="nucleotide sequence ID" value="NZ_CP136051.1"/>
</dbReference>
<accession>A0ABZ0IXF9</accession>
<proteinExistence type="predicted"/>
<evidence type="ECO:0000313" key="2">
    <source>
        <dbReference type="EMBL" id="WOK08317.1"/>
    </source>
</evidence>
<protein>
    <recommendedName>
        <fullName evidence="1">DUF7793 domain-containing protein</fullName>
    </recommendedName>
</protein>
<reference evidence="2 3" key="1">
    <citation type="journal article" date="2023" name="Microbiol. Resour. Announc.">
        <title>Complete Genome Sequence of Imperialibacter roseus strain P4T.</title>
        <authorList>
            <person name="Tizabi D.R."/>
            <person name="Bachvaroff T."/>
            <person name="Hill R.T."/>
        </authorList>
    </citation>
    <scope>NUCLEOTIDE SEQUENCE [LARGE SCALE GENOMIC DNA]</scope>
    <source>
        <strain evidence="2 3">P4T</strain>
    </source>
</reference>
<keyword evidence="3" id="KW-1185">Reference proteome</keyword>
<dbReference type="InterPro" id="IPR056695">
    <property type="entry name" value="DUF7793"/>
</dbReference>
<organism evidence="2 3">
    <name type="scientific">Imperialibacter roseus</name>
    <dbReference type="NCBI Taxonomy" id="1324217"/>
    <lineage>
        <taxon>Bacteria</taxon>
        <taxon>Pseudomonadati</taxon>
        <taxon>Bacteroidota</taxon>
        <taxon>Cytophagia</taxon>
        <taxon>Cytophagales</taxon>
        <taxon>Flammeovirgaceae</taxon>
        <taxon>Imperialibacter</taxon>
    </lineage>
</organism>
<sequence>MIENQYIKIWTEDDIMFGYYKVDEVDLEVANHMITARVEACDGKTYPFLGDVSSVKTITKDARSAFAEGDGIKNMNACALVVGSPVNRLLGNFFLSVSKPTIPTRLFTSQEDALGWLSTFKKENVD</sequence>
<gene>
    <name evidence="2" type="ORF">RT717_06655</name>
</gene>
<dbReference type="EMBL" id="CP136051">
    <property type="protein sequence ID" value="WOK08317.1"/>
    <property type="molecule type" value="Genomic_DNA"/>
</dbReference>
<dbReference type="Gene3D" id="3.40.970.30">
    <property type="entry name" value="yp_829618.1 like domains"/>
    <property type="match status" value="1"/>
</dbReference>
<name>A0ABZ0IXF9_9BACT</name>
<dbReference type="Proteomes" id="UP001302349">
    <property type="component" value="Chromosome"/>
</dbReference>
<evidence type="ECO:0000259" key="1">
    <source>
        <dbReference type="Pfam" id="PF25056"/>
    </source>
</evidence>
<evidence type="ECO:0000313" key="3">
    <source>
        <dbReference type="Proteomes" id="UP001302349"/>
    </source>
</evidence>
<feature type="domain" description="DUF7793" evidence="1">
    <location>
        <begin position="9"/>
        <end position="121"/>
    </location>
</feature>
<dbReference type="Gene3D" id="3.40.1680.10">
    <property type="entry name" value="yp_829618.1 domain like"/>
    <property type="match status" value="1"/>
</dbReference>